<dbReference type="InterPro" id="IPR018363">
    <property type="entry name" value="CD59_antigen_CS"/>
</dbReference>
<protein>
    <recommendedName>
        <fullName evidence="3">UPAR/Ly6 domain-containing protein</fullName>
    </recommendedName>
</protein>
<sequence>MRDMLGSVMKLWRRTLLLAFLLANCTSKQERSSQTQGQKLRCYKCFSPESWSNCRENLTAVECTRQGDICYKIKRTRWVRSETEKLEVSYAMGCNVPETCSGEECKEQEWHCDLSCCNTDFCNGTVRMPGTLFFIIASLRFSFEFIIYF</sequence>
<keyword evidence="5" id="KW-1185">Reference proteome</keyword>
<dbReference type="Gene3D" id="2.10.60.10">
    <property type="entry name" value="CD59"/>
    <property type="match status" value="1"/>
</dbReference>
<feature type="signal peptide" evidence="2">
    <location>
        <begin position="1"/>
        <end position="27"/>
    </location>
</feature>
<comment type="caution">
    <text evidence="4">The sequence shown here is derived from an EMBL/GenBank/DDBJ whole genome shotgun (WGS) entry which is preliminary data.</text>
</comment>
<dbReference type="Proteomes" id="UP000275408">
    <property type="component" value="Unassembled WGS sequence"/>
</dbReference>
<dbReference type="CDD" id="cd00117">
    <property type="entry name" value="TFP"/>
    <property type="match status" value="1"/>
</dbReference>
<keyword evidence="1 2" id="KW-0732">Signal</keyword>
<dbReference type="AlphaFoldDB" id="A0A3M6TYQ6"/>
<name>A0A3M6TYQ6_POCDA</name>
<gene>
    <name evidence="4" type="ORF">pdam_00000520</name>
</gene>
<dbReference type="PROSITE" id="PS00983">
    <property type="entry name" value="LY6_UPAR"/>
    <property type="match status" value="1"/>
</dbReference>
<accession>A0A3M6TYQ6</accession>
<reference evidence="4 5" key="1">
    <citation type="journal article" date="2018" name="Sci. Rep.">
        <title>Comparative analysis of the Pocillopora damicornis genome highlights role of immune system in coral evolution.</title>
        <authorList>
            <person name="Cunning R."/>
            <person name="Bay R.A."/>
            <person name="Gillette P."/>
            <person name="Baker A.C."/>
            <person name="Traylor-Knowles N."/>
        </authorList>
    </citation>
    <scope>NUCLEOTIDE SEQUENCE [LARGE SCALE GENOMIC DNA]</scope>
    <source>
        <strain evidence="4">RSMAS</strain>
        <tissue evidence="4">Whole animal</tissue>
    </source>
</reference>
<evidence type="ECO:0000256" key="2">
    <source>
        <dbReference type="SAM" id="SignalP"/>
    </source>
</evidence>
<dbReference type="InterPro" id="IPR045860">
    <property type="entry name" value="Snake_toxin-like_sf"/>
</dbReference>
<feature type="chain" id="PRO_5017985641" description="UPAR/Ly6 domain-containing protein" evidence="2">
    <location>
        <begin position="28"/>
        <end position="149"/>
    </location>
</feature>
<evidence type="ECO:0000313" key="5">
    <source>
        <dbReference type="Proteomes" id="UP000275408"/>
    </source>
</evidence>
<feature type="domain" description="UPAR/Ly6" evidence="3">
    <location>
        <begin position="38"/>
        <end position="124"/>
    </location>
</feature>
<evidence type="ECO:0000313" key="4">
    <source>
        <dbReference type="EMBL" id="RMX46419.1"/>
    </source>
</evidence>
<evidence type="ECO:0000259" key="3">
    <source>
        <dbReference type="Pfam" id="PF00021"/>
    </source>
</evidence>
<dbReference type="EMBL" id="RCHS01002704">
    <property type="protein sequence ID" value="RMX46419.1"/>
    <property type="molecule type" value="Genomic_DNA"/>
</dbReference>
<organism evidence="4 5">
    <name type="scientific">Pocillopora damicornis</name>
    <name type="common">Cauliflower coral</name>
    <name type="synonym">Millepora damicornis</name>
    <dbReference type="NCBI Taxonomy" id="46731"/>
    <lineage>
        <taxon>Eukaryota</taxon>
        <taxon>Metazoa</taxon>
        <taxon>Cnidaria</taxon>
        <taxon>Anthozoa</taxon>
        <taxon>Hexacorallia</taxon>
        <taxon>Scleractinia</taxon>
        <taxon>Astrocoeniina</taxon>
        <taxon>Pocilloporidae</taxon>
        <taxon>Pocillopora</taxon>
    </lineage>
</organism>
<dbReference type="SUPFAM" id="SSF57302">
    <property type="entry name" value="Snake toxin-like"/>
    <property type="match status" value="1"/>
</dbReference>
<dbReference type="OrthoDB" id="5981822at2759"/>
<dbReference type="InterPro" id="IPR016054">
    <property type="entry name" value="LY6_UPA_recep-like"/>
</dbReference>
<dbReference type="Pfam" id="PF00021">
    <property type="entry name" value="UPAR_LY6"/>
    <property type="match status" value="1"/>
</dbReference>
<proteinExistence type="predicted"/>
<evidence type="ECO:0000256" key="1">
    <source>
        <dbReference type="ARBA" id="ARBA00022729"/>
    </source>
</evidence>